<accession>A0A9I9EGI3</accession>
<protein>
    <submittedName>
        <fullName evidence="2">Uncharacterized protein</fullName>
    </submittedName>
</protein>
<feature type="compositionally biased region" description="Polar residues" evidence="1">
    <location>
        <begin position="96"/>
        <end position="114"/>
    </location>
</feature>
<evidence type="ECO:0000313" key="2">
    <source>
        <dbReference type="EnsemblPlants" id="MELO3C033416.2.1"/>
    </source>
</evidence>
<reference evidence="2" key="1">
    <citation type="submission" date="2023-03" db="UniProtKB">
        <authorList>
            <consortium name="EnsemblPlants"/>
        </authorList>
    </citation>
    <scope>IDENTIFICATION</scope>
</reference>
<dbReference type="Gramene" id="MELO3C033416.2.1">
    <property type="protein sequence ID" value="MELO3C033416.2.1"/>
    <property type="gene ID" value="MELO3C033416.2"/>
</dbReference>
<feature type="compositionally biased region" description="Low complexity" evidence="1">
    <location>
        <begin position="57"/>
        <end position="75"/>
    </location>
</feature>
<dbReference type="AlphaFoldDB" id="A0A9I9EGI3"/>
<feature type="region of interest" description="Disordered" evidence="1">
    <location>
        <begin position="57"/>
        <end position="81"/>
    </location>
</feature>
<feature type="region of interest" description="Disordered" evidence="1">
    <location>
        <begin position="96"/>
        <end position="117"/>
    </location>
</feature>
<organism evidence="2">
    <name type="scientific">Cucumis melo</name>
    <name type="common">Muskmelon</name>
    <dbReference type="NCBI Taxonomy" id="3656"/>
    <lineage>
        <taxon>Eukaryota</taxon>
        <taxon>Viridiplantae</taxon>
        <taxon>Streptophyta</taxon>
        <taxon>Embryophyta</taxon>
        <taxon>Tracheophyta</taxon>
        <taxon>Spermatophyta</taxon>
        <taxon>Magnoliopsida</taxon>
        <taxon>eudicotyledons</taxon>
        <taxon>Gunneridae</taxon>
        <taxon>Pentapetalae</taxon>
        <taxon>rosids</taxon>
        <taxon>fabids</taxon>
        <taxon>Cucurbitales</taxon>
        <taxon>Cucurbitaceae</taxon>
        <taxon>Benincaseae</taxon>
        <taxon>Cucumis</taxon>
    </lineage>
</organism>
<name>A0A9I9EGI3_CUCME</name>
<dbReference type="EnsemblPlants" id="MELO3C033416.2.1">
    <property type="protein sequence ID" value="MELO3C033416.2.1"/>
    <property type="gene ID" value="MELO3C033416.2"/>
</dbReference>
<sequence>MAVGLVLLVVIDRQIGQRKSLISHPSHLRSLHFSHLRPLSFVTSYVFFFVRRPTTNAPPRTAAPTTSCSTTQAPYLPAPPRKPYPKLEHANLLKNANTLRTRSSTNNQPSNRPLRSTPLPLSFVPESIAKDTSMLLATKYGVVEMLSRLFQHFPLAIRDSDQDKKNVVLLAAEYRQPDTQIETLFRAVDKNARNMKFPINAKLRFSISLQNLSQPMSLIINNLDFVYCFTMDEKRLRAVIEAFIERKKNGALWSSKMLPTVLT</sequence>
<proteinExistence type="predicted"/>
<evidence type="ECO:0000256" key="1">
    <source>
        <dbReference type="SAM" id="MobiDB-lite"/>
    </source>
</evidence>